<name>A0A173GC83_9CAUD</name>
<organism evidence="1 2">
    <name type="scientific">Bacillus phage SalinJah</name>
    <dbReference type="NCBI Taxonomy" id="1837830"/>
    <lineage>
        <taxon>Viruses</taxon>
        <taxon>Duplodnaviria</taxon>
        <taxon>Heunggongvirae</taxon>
        <taxon>Uroviricota</taxon>
        <taxon>Caudoviricetes</taxon>
        <taxon>Herelleviridae</taxon>
        <taxon>Bastillevirinae</taxon>
        <taxon>Wphvirus</taxon>
        <taxon>Wphvirus BPS13</taxon>
    </lineage>
</organism>
<protein>
    <submittedName>
        <fullName evidence="1">Uncharacterized protein</fullName>
    </submittedName>
</protein>
<proteinExistence type="predicted"/>
<evidence type="ECO:0000313" key="2">
    <source>
        <dbReference type="Proteomes" id="UP000203219"/>
    </source>
</evidence>
<dbReference type="GeneID" id="29059910"/>
<accession>A0A173GC83</accession>
<reference evidence="2" key="1">
    <citation type="submission" date="2016-04" db="EMBL/GenBank/DDBJ databases">
        <authorList>
            <person name="Adebesin M.O."/>
            <person name="Ahama K."/>
            <person name="Alekasir E.M."/>
            <person name="Ali S."/>
            <person name="Aligholizadeh E."/>
            <person name="Allison J.M."/>
            <person name="Alzaher A."/>
            <person name="Andaya C.D."/>
            <person name="Asfaw S."/>
            <person name="Bansal N."/>
            <person name="Beauchard M.A."/>
            <person name="Betancourt K.A."/>
            <person name="Bhatia B."/>
            <person name="Boretti N.A."/>
            <person name="Brondi J.N."/>
            <person name="Byrd C.E."/>
            <person name="Cao A."/>
            <person name="Cardosa E.A."/>
            <person name="Carter A."/>
            <person name="Chen S."/>
            <person name="Chen Y."/>
            <person name="Clara V.K."/>
            <person name="Cobuzzi M."/>
            <person name="Conn O.L."/>
            <person name="Crosby I.A."/>
            <person name="Daly S.B."/>
            <person name="Depaz I.X."/>
            <person name="Dhaurali S."/>
            <person name="Dowdy K.M."/>
            <person name="Edokobi N.B."/>
            <person name="Ekanayake A.B."/>
            <person name="Ekekwe S.O."/>
            <person name="Emond M.A."/>
            <person name="Endres L."/>
            <person name="Eng S."/>
            <person name="Felkoski S.A."/>
            <person name="Gant C.D."/>
            <person name="Gaskin B."/>
            <person name="Gondal S."/>
            <person name="Gutmann J."/>
            <person name="Ha T.-A."/>
            <person name="Habteyes H."/>
            <person name="Hariri O."/>
            <person name="Healey R.M."/>
            <person name="Heins J.L."/>
            <person name="Henderson A.L."/>
            <person name="Hernandez F.M."/>
            <person name="Hoang P.T."/>
            <person name="Hope K.T."/>
            <person name="Husna A."/>
            <person name="Hussain A."/>
            <person name="Imani O."/>
            <person name="Jackson N.L."/>
            <person name="Jacob V.M."/>
            <person name="Kang C."/>
            <person name="Kantov R.M."/>
            <person name="Kavuru S."/>
            <person name="Kerr M.S."/>
            <person name="Khan O.A."/>
            <person name="Khan T.M."/>
            <person name="King T."/>
            <person name="Kulkarni R."/>
            <person name="Li A."/>
            <person name="Maczka C."/>
            <person name="Maisonet E."/>
            <person name="Majethia P.M."/>
            <person name="Malik D.A."/>
            <person name="Mariam A."/>
            <person name="Marquess E.B."/>
            <person name="Mattison J."/>
            <person name="Mcdonald N."/>
            <person name="Mehr S."/>
            <person name="Mengers S.R."/>
            <person name="Michaels D.P."/>
            <person name="Mondal S."/>
            <person name="Monney D.B."/>
            <person name="Nakhleh S.I."/>
            <person name="Ndubuizu N.C."/>
            <person name="Nguyen A.H."/>
            <person name="Nguyen K.M."/>
            <person name="Nguyen M.T."/>
            <person name="Nicholas M.L."/>
            <person name="Nimalan J.P."/>
            <person name="O'Connell R.A."/>
            <person name="Odoi E."/>
            <person name="Ojo L."/>
            <person name="Okoye A.E."/>
            <person name="Olateru-Olagbegi O."/>
            <person name="Osei K.V."/>
            <person name="Osei-Tutu A."/>
            <person name="Palilla A.M."/>
            <person name="Pancholi S."/>
            <person name="Park J.H."/>
            <person name="Patel K."/>
            <person name="Patel P."/>
            <person name="Pennington E."/>
            <person name="Peterson R.E."/>
            <person name="Pon J."/>
            <person name="Pourkarim H."/>
            <person name="Reed M.L."/>
            <person name="Rottman V."/>
            <person name="Salazar J."/>
            <person name="Samet S."/>
            <person name="Sendze O."/>
            <person name="Stelmack M.A."/>
            <person name="Stinnett R."/>
            <person name="Tchouaga A.L."/>
            <person name="Thompson E.M."/>
            <person name="Tran N.G."/>
            <person name="Truong T."/>
            <person name="Udo J.A."/>
            <person name="Verona L.T."/>
            <person name="Vu T.-Q."/>
            <person name="Wade J."/>
            <person name="Wang N.Q."/>
            <person name="Waters Z.M."/>
            <person name="Wellman R.J."/>
            <person name="Woldegabreal S."/>
            <person name="Yee A.C."/>
            <person name="Yirefu M."/>
            <person name="Zahangir S."/>
            <person name="Zhai Y."/>
            <person name="Devine C.L."/>
            <person name="Liao K."/>
            <person name="Prasad P.K."/>
            <person name="Ruthenberg K.J."/>
            <person name="Shonk J.A."/>
            <person name="Way M."/>
            <person name="Yousufi H.K."/>
            <person name="Cao L."/>
            <person name="Fox J."/>
            <person name="Hobbs E."/>
            <person name="Kilic S."/>
            <person name="Nunn R."/>
            <person name="Patel R."/>
            <person name="Rubenstein M."/>
            <person name="Cresawn S.G."/>
            <person name="Russell D.A."/>
            <person name="Pope W.H."/>
            <person name="Jacobs-Sera D."/>
            <person name="Hendrix R.W."/>
            <person name="Hatfull G.F."/>
            <person name="Erill I."/>
            <person name="Caruso S.M."/>
        </authorList>
    </citation>
    <scope>NUCLEOTIDE SEQUENCE [LARGE SCALE GENOMIC DNA]</scope>
</reference>
<sequence>MTRHTRNRQLEKLGIKGYIINVPIFVMTEHHQSEHRLDASFEWKRYNMITLSVAYWKDKRFNKKKGKSNWKARKGKTTNYVSYKGENVDMFGFSHIK</sequence>
<evidence type="ECO:0000313" key="1">
    <source>
        <dbReference type="EMBL" id="ANH50659.1"/>
    </source>
</evidence>
<dbReference type="KEGG" id="vg:29059910"/>
<dbReference type="RefSeq" id="YP_009281965.1">
    <property type="nucleotide sequence ID" value="NC_031034.1"/>
</dbReference>
<dbReference type="Proteomes" id="UP000203219">
    <property type="component" value="Segment"/>
</dbReference>
<dbReference type="EMBL" id="KX011169">
    <property type="protein sequence ID" value="ANH50659.1"/>
    <property type="molecule type" value="Genomic_DNA"/>
</dbReference>
<gene>
    <name evidence="1" type="ORF">SALINJAH_11</name>
</gene>